<keyword evidence="4 12" id="KW-1003">Cell membrane</keyword>
<keyword evidence="12" id="KW-0375">Hydrogen ion transport</keyword>
<dbReference type="CDD" id="cd18113">
    <property type="entry name" value="ATP-synt_F1_alpha_C"/>
    <property type="match status" value="1"/>
</dbReference>
<feature type="domain" description="ATPase F1/V1/A1 complex alpha/beta subunit nucleotide-binding" evidence="14">
    <location>
        <begin position="153"/>
        <end position="376"/>
    </location>
</feature>
<evidence type="ECO:0000256" key="12">
    <source>
        <dbReference type="HAMAP-Rule" id="MF_01346"/>
    </source>
</evidence>
<dbReference type="CDD" id="cd01132">
    <property type="entry name" value="F1-ATPase_alpha_CD"/>
    <property type="match status" value="1"/>
</dbReference>
<sequence>MAELTIDPASIRKALDEFVSSYKPSDTPTQEVGYVATAGDGIAHVTGLPGCMANELLTFEDGTLGLAFNLDAREIGVVILGDFAGIEEGQEVRRTGEVLSVPVGDGYLGRVVDPLGNPIDGLGEIKSEGRRILEAQAPDVMHRHPVDEPLATGLKAIDAMTPIGRGQRQLIIGDRQTGKTAIAIDTIINQKANWESGDPKKQVRCIYVAIGQKGSTIASVKQSLEESGAMEYTTIVASPASDSAGFKYIAPYTGSAIGQHWMYNGKHVLIVFDDLSKQAEAYRSISLLLRRPPGREAYPGDVFYLHSRLLERCAKVSDDLGGGSMTGLPIVETKANDVSAYIPTNVISITDGQIFLQSDLFNANQRPAVDVGISVSRVGGAAQTKALKKVSGTLKISLAQYRSLESFAMFASDLDAASKAQLARGARLTELLKQPQFSPYSMEQEVVSVWAGTHGKFDDLEIADVLPFEHGLLDYLAHNTTILDTIRDTGDFTADTEAALDKAVDEYATTFVTTAGKPLVDKKPTPKGATPVEQETIVANGEKAQPAEPGKHPLNGEKK</sequence>
<comment type="function">
    <text evidence="12">Produces ATP from ADP in the presence of a proton gradient across the membrane. The alpha chain is a regulatory subunit.</text>
</comment>
<accession>A0A938WZU9</accession>
<dbReference type="SUPFAM" id="SSF50615">
    <property type="entry name" value="N-terminal domain of alpha and beta subunits of F1 ATP synthase"/>
    <property type="match status" value="1"/>
</dbReference>
<dbReference type="InterPro" id="IPR000793">
    <property type="entry name" value="ATP_synth_asu_C"/>
</dbReference>
<organism evidence="17 18">
    <name type="scientific">Bifidobacterium pullorum subsp. saeculare</name>
    <dbReference type="NCBI Taxonomy" id="78257"/>
    <lineage>
        <taxon>Bacteria</taxon>
        <taxon>Bacillati</taxon>
        <taxon>Actinomycetota</taxon>
        <taxon>Actinomycetes</taxon>
        <taxon>Bifidobacteriales</taxon>
        <taxon>Bifidobacteriaceae</taxon>
        <taxon>Bifidobacterium</taxon>
    </lineage>
</organism>
<dbReference type="Gene3D" id="1.20.150.20">
    <property type="entry name" value="ATP synthase alpha/beta chain, C-terminal domain"/>
    <property type="match status" value="1"/>
</dbReference>
<protein>
    <recommendedName>
        <fullName evidence="12">ATP synthase subunit alpha</fullName>
        <ecNumber evidence="12">7.1.2.2</ecNumber>
    </recommendedName>
    <alternativeName>
        <fullName evidence="12">ATP synthase F1 sector subunit alpha</fullName>
    </alternativeName>
    <alternativeName>
        <fullName evidence="12">F-ATPase subunit alpha</fullName>
    </alternativeName>
</protein>
<dbReference type="InterPro" id="IPR038376">
    <property type="entry name" value="ATP_synth_asu_C_sf"/>
</dbReference>
<dbReference type="PANTHER" id="PTHR48082">
    <property type="entry name" value="ATP SYNTHASE SUBUNIT ALPHA, MITOCHONDRIAL"/>
    <property type="match status" value="1"/>
</dbReference>
<evidence type="ECO:0000256" key="5">
    <source>
        <dbReference type="ARBA" id="ARBA00022741"/>
    </source>
</evidence>
<keyword evidence="11 12" id="KW-0066">ATP synthesis</keyword>
<evidence type="ECO:0000256" key="11">
    <source>
        <dbReference type="ARBA" id="ARBA00023310"/>
    </source>
</evidence>
<keyword evidence="8 12" id="KW-0406">Ion transport</keyword>
<reference evidence="17" key="2">
    <citation type="journal article" date="2021" name="Sci. Rep.">
        <title>The distribution of antibiotic resistance genes in chicken gut microbiota commensals.</title>
        <authorList>
            <person name="Juricova H."/>
            <person name="Matiasovicova J."/>
            <person name="Kubasova T."/>
            <person name="Cejkova D."/>
            <person name="Rychlik I."/>
        </authorList>
    </citation>
    <scope>NUCLEOTIDE SEQUENCE</scope>
    <source>
        <strain evidence="17">An836</strain>
    </source>
</reference>
<gene>
    <name evidence="12" type="primary">atpA</name>
    <name evidence="17" type="ORF">H7U32_07210</name>
</gene>
<dbReference type="GO" id="GO:0045259">
    <property type="term" value="C:proton-transporting ATP synthase complex"/>
    <property type="evidence" value="ECO:0007669"/>
    <property type="project" value="UniProtKB-KW"/>
</dbReference>
<dbReference type="InterPro" id="IPR023366">
    <property type="entry name" value="ATP_synth_asu-like_sf"/>
</dbReference>
<evidence type="ECO:0000256" key="4">
    <source>
        <dbReference type="ARBA" id="ARBA00022475"/>
    </source>
</evidence>
<evidence type="ECO:0000256" key="2">
    <source>
        <dbReference type="ARBA" id="ARBA00008936"/>
    </source>
</evidence>
<evidence type="ECO:0000256" key="6">
    <source>
        <dbReference type="ARBA" id="ARBA00022840"/>
    </source>
</evidence>
<dbReference type="GO" id="GO:0046933">
    <property type="term" value="F:proton-transporting ATP synthase activity, rotational mechanism"/>
    <property type="evidence" value="ECO:0007669"/>
    <property type="project" value="UniProtKB-UniRule"/>
</dbReference>
<evidence type="ECO:0000256" key="13">
    <source>
        <dbReference type="SAM" id="MobiDB-lite"/>
    </source>
</evidence>
<dbReference type="InterPro" id="IPR036121">
    <property type="entry name" value="ATPase_F1/V1/A1_a/bsu_N_sf"/>
</dbReference>
<dbReference type="InterPro" id="IPR005294">
    <property type="entry name" value="ATP_synth_F1_asu"/>
</dbReference>
<evidence type="ECO:0000256" key="7">
    <source>
        <dbReference type="ARBA" id="ARBA00022967"/>
    </source>
</evidence>
<dbReference type="SUPFAM" id="SSF52540">
    <property type="entry name" value="P-loop containing nucleoside triphosphate hydrolases"/>
    <property type="match status" value="1"/>
</dbReference>
<dbReference type="Gene3D" id="3.40.50.300">
    <property type="entry name" value="P-loop containing nucleotide triphosphate hydrolases"/>
    <property type="match status" value="1"/>
</dbReference>
<comment type="caution">
    <text evidence="17">The sequence shown here is derived from an EMBL/GenBank/DDBJ whole genome shotgun (WGS) entry which is preliminary data.</text>
</comment>
<dbReference type="NCBIfam" id="TIGR00962">
    <property type="entry name" value="atpA"/>
    <property type="match status" value="1"/>
</dbReference>
<feature type="binding site" evidence="12">
    <location>
        <begin position="173"/>
        <end position="180"/>
    </location>
    <ligand>
        <name>ATP</name>
        <dbReference type="ChEBI" id="CHEBI:30616"/>
    </ligand>
</feature>
<dbReference type="PANTHER" id="PTHR48082:SF2">
    <property type="entry name" value="ATP SYNTHASE SUBUNIT ALPHA, MITOCHONDRIAL"/>
    <property type="match status" value="1"/>
</dbReference>
<comment type="catalytic activity">
    <reaction evidence="12">
        <text>ATP + H2O + 4 H(+)(in) = ADP + phosphate + 5 H(+)(out)</text>
        <dbReference type="Rhea" id="RHEA:57720"/>
        <dbReference type="ChEBI" id="CHEBI:15377"/>
        <dbReference type="ChEBI" id="CHEBI:15378"/>
        <dbReference type="ChEBI" id="CHEBI:30616"/>
        <dbReference type="ChEBI" id="CHEBI:43474"/>
        <dbReference type="ChEBI" id="CHEBI:456216"/>
        <dbReference type="EC" id="7.1.2.2"/>
    </reaction>
</comment>
<dbReference type="GO" id="GO:0005524">
    <property type="term" value="F:ATP binding"/>
    <property type="evidence" value="ECO:0007669"/>
    <property type="project" value="UniProtKB-UniRule"/>
</dbReference>
<dbReference type="GO" id="GO:0043531">
    <property type="term" value="F:ADP binding"/>
    <property type="evidence" value="ECO:0007669"/>
    <property type="project" value="TreeGrafter"/>
</dbReference>
<dbReference type="InterPro" id="IPR004100">
    <property type="entry name" value="ATPase_F1/V1/A1_a/bsu_N"/>
</dbReference>
<evidence type="ECO:0000259" key="14">
    <source>
        <dbReference type="Pfam" id="PF00006"/>
    </source>
</evidence>
<keyword evidence="10 12" id="KW-0139">CF(1)</keyword>
<name>A0A938WZU9_9BIFI</name>
<proteinExistence type="inferred from homology"/>
<dbReference type="FunFam" id="3.40.50.300:FF:000002">
    <property type="entry name" value="ATP synthase subunit alpha"/>
    <property type="match status" value="1"/>
</dbReference>
<dbReference type="NCBIfam" id="NF009884">
    <property type="entry name" value="PRK13343.1"/>
    <property type="match status" value="1"/>
</dbReference>
<dbReference type="FunFam" id="1.20.150.20:FF:000001">
    <property type="entry name" value="ATP synthase subunit alpha"/>
    <property type="match status" value="1"/>
</dbReference>
<dbReference type="CDD" id="cd18116">
    <property type="entry name" value="ATP-synt_F1_alpha_N"/>
    <property type="match status" value="1"/>
</dbReference>
<dbReference type="Gene3D" id="2.40.30.20">
    <property type="match status" value="1"/>
</dbReference>
<evidence type="ECO:0000256" key="8">
    <source>
        <dbReference type="ARBA" id="ARBA00023065"/>
    </source>
</evidence>
<comment type="similarity">
    <text evidence="2 12">Belongs to the ATPase alpha/beta chains family.</text>
</comment>
<keyword evidence="18" id="KW-1185">Reference proteome</keyword>
<dbReference type="InterPro" id="IPR033732">
    <property type="entry name" value="ATP_synth_F1_a_nt-bd_dom"/>
</dbReference>
<dbReference type="EC" id="7.1.2.2" evidence="12"/>
<dbReference type="Pfam" id="PF00006">
    <property type="entry name" value="ATP-synt_ab"/>
    <property type="match status" value="1"/>
</dbReference>
<reference evidence="17" key="1">
    <citation type="submission" date="2020-08" db="EMBL/GenBank/DDBJ databases">
        <authorList>
            <person name="Cejkova D."/>
            <person name="Kubasova T."/>
            <person name="Jahodarova E."/>
            <person name="Rychlik I."/>
        </authorList>
    </citation>
    <scope>NUCLEOTIDE SEQUENCE</scope>
    <source>
        <strain evidence="17">An836</strain>
    </source>
</reference>
<evidence type="ECO:0000313" key="18">
    <source>
        <dbReference type="Proteomes" id="UP000718821"/>
    </source>
</evidence>
<dbReference type="InterPro" id="IPR020003">
    <property type="entry name" value="ATPase_a/bsu_AS"/>
</dbReference>
<evidence type="ECO:0000256" key="3">
    <source>
        <dbReference type="ARBA" id="ARBA00022448"/>
    </source>
</evidence>
<feature type="region of interest" description="Disordered" evidence="13">
    <location>
        <begin position="519"/>
        <end position="559"/>
    </location>
</feature>
<evidence type="ECO:0000256" key="1">
    <source>
        <dbReference type="ARBA" id="ARBA00004370"/>
    </source>
</evidence>
<dbReference type="PROSITE" id="PS00152">
    <property type="entry name" value="ATPASE_ALPHA_BETA"/>
    <property type="match status" value="1"/>
</dbReference>
<keyword evidence="3 12" id="KW-0813">Transport</keyword>
<dbReference type="HAMAP" id="MF_01346">
    <property type="entry name" value="ATP_synth_alpha_bact"/>
    <property type="match status" value="1"/>
</dbReference>
<evidence type="ECO:0000259" key="16">
    <source>
        <dbReference type="Pfam" id="PF02874"/>
    </source>
</evidence>
<evidence type="ECO:0000313" key="17">
    <source>
        <dbReference type="EMBL" id="MBM6700088.1"/>
    </source>
</evidence>
<keyword evidence="5 12" id="KW-0547">Nucleotide-binding</keyword>
<feature type="domain" description="ATP synthase alpha subunit C-terminal" evidence="15">
    <location>
        <begin position="383"/>
        <end position="506"/>
    </location>
</feature>
<keyword evidence="6 12" id="KW-0067">ATP-binding</keyword>
<comment type="subcellular location">
    <subcellularLocation>
        <location evidence="12">Cell membrane</location>
        <topology evidence="12">Peripheral membrane protein</topology>
    </subcellularLocation>
    <subcellularLocation>
        <location evidence="1">Membrane</location>
    </subcellularLocation>
</comment>
<dbReference type="InterPro" id="IPR000194">
    <property type="entry name" value="ATPase_F1/V1/A1_a/bsu_nucl-bd"/>
</dbReference>
<dbReference type="RefSeq" id="WP_204469376.1">
    <property type="nucleotide sequence ID" value="NZ_JACLYU010000014.1"/>
</dbReference>
<feature type="compositionally biased region" description="Basic and acidic residues" evidence="13">
    <location>
        <begin position="549"/>
        <end position="559"/>
    </location>
</feature>
<dbReference type="GO" id="GO:0005886">
    <property type="term" value="C:plasma membrane"/>
    <property type="evidence" value="ECO:0007669"/>
    <property type="project" value="UniProtKB-SubCell"/>
</dbReference>
<dbReference type="Pfam" id="PF02874">
    <property type="entry name" value="ATP-synt_ab_N"/>
    <property type="match status" value="1"/>
</dbReference>
<dbReference type="EMBL" id="JACLYU010000014">
    <property type="protein sequence ID" value="MBM6700088.1"/>
    <property type="molecule type" value="Genomic_DNA"/>
</dbReference>
<evidence type="ECO:0000259" key="15">
    <source>
        <dbReference type="Pfam" id="PF00306"/>
    </source>
</evidence>
<evidence type="ECO:0000256" key="9">
    <source>
        <dbReference type="ARBA" id="ARBA00023136"/>
    </source>
</evidence>
<dbReference type="Proteomes" id="UP000718821">
    <property type="component" value="Unassembled WGS sequence"/>
</dbReference>
<dbReference type="Pfam" id="PF00306">
    <property type="entry name" value="ATP-synt_ab_C"/>
    <property type="match status" value="1"/>
</dbReference>
<feature type="site" description="Required for activity" evidence="12">
    <location>
        <position position="374"/>
    </location>
</feature>
<evidence type="ECO:0000256" key="10">
    <source>
        <dbReference type="ARBA" id="ARBA00023196"/>
    </source>
</evidence>
<keyword evidence="7 12" id="KW-1278">Translocase</keyword>
<dbReference type="SUPFAM" id="SSF47917">
    <property type="entry name" value="C-terminal domain of alpha and beta subunits of F1 ATP synthase"/>
    <property type="match status" value="1"/>
</dbReference>
<dbReference type="InterPro" id="IPR027417">
    <property type="entry name" value="P-loop_NTPase"/>
</dbReference>
<dbReference type="AlphaFoldDB" id="A0A938WZU9"/>
<keyword evidence="9 12" id="KW-0472">Membrane</keyword>
<feature type="domain" description="ATPase F1/V1/A1 complex alpha/beta subunit N-terminal" evidence="16">
    <location>
        <begin position="29"/>
        <end position="96"/>
    </location>
</feature>